<dbReference type="FunFam" id="1.10.10.10:FF:000001">
    <property type="entry name" value="LysR family transcriptional regulator"/>
    <property type="match status" value="1"/>
</dbReference>
<feature type="domain" description="HTH lysR-type" evidence="5">
    <location>
        <begin position="8"/>
        <end position="65"/>
    </location>
</feature>
<dbReference type="SUPFAM" id="SSF46785">
    <property type="entry name" value="Winged helix' DNA-binding domain"/>
    <property type="match status" value="1"/>
</dbReference>
<name>A0A1I5QVD7_9GAMM</name>
<accession>A0A1I5QVD7</accession>
<dbReference type="PANTHER" id="PTHR30346:SF17">
    <property type="entry name" value="LYSR FAMILY TRANSCRIPTIONAL REGULATOR"/>
    <property type="match status" value="1"/>
</dbReference>
<dbReference type="InterPro" id="IPR005119">
    <property type="entry name" value="LysR_subst-bd"/>
</dbReference>
<proteinExistence type="inferred from homology"/>
<keyword evidence="3 6" id="KW-0238">DNA-binding</keyword>
<dbReference type="GO" id="GO:0003677">
    <property type="term" value="F:DNA binding"/>
    <property type="evidence" value="ECO:0007669"/>
    <property type="project" value="UniProtKB-KW"/>
</dbReference>
<evidence type="ECO:0000313" key="7">
    <source>
        <dbReference type="Proteomes" id="UP000182400"/>
    </source>
</evidence>
<dbReference type="Gene3D" id="3.40.190.10">
    <property type="entry name" value="Periplasmic binding protein-like II"/>
    <property type="match status" value="2"/>
</dbReference>
<protein>
    <submittedName>
        <fullName evidence="6">DNA-binding transcriptional regulator, LysR family</fullName>
    </submittedName>
</protein>
<dbReference type="Proteomes" id="UP000182400">
    <property type="component" value="Unassembled WGS sequence"/>
</dbReference>
<dbReference type="InterPro" id="IPR000847">
    <property type="entry name" value="LysR_HTH_N"/>
</dbReference>
<dbReference type="Gene3D" id="1.10.10.10">
    <property type="entry name" value="Winged helix-like DNA-binding domain superfamily/Winged helix DNA-binding domain"/>
    <property type="match status" value="1"/>
</dbReference>
<dbReference type="Pfam" id="PF03466">
    <property type="entry name" value="LysR_substrate"/>
    <property type="match status" value="1"/>
</dbReference>
<evidence type="ECO:0000256" key="2">
    <source>
        <dbReference type="ARBA" id="ARBA00023015"/>
    </source>
</evidence>
<organism evidence="6 7">
    <name type="scientific">Ectopseudomonas composti</name>
    <dbReference type="NCBI Taxonomy" id="658457"/>
    <lineage>
        <taxon>Bacteria</taxon>
        <taxon>Pseudomonadati</taxon>
        <taxon>Pseudomonadota</taxon>
        <taxon>Gammaproteobacteria</taxon>
        <taxon>Pseudomonadales</taxon>
        <taxon>Pseudomonadaceae</taxon>
        <taxon>Ectopseudomonas</taxon>
    </lineage>
</organism>
<evidence type="ECO:0000313" key="6">
    <source>
        <dbReference type="EMBL" id="SFP49816.1"/>
    </source>
</evidence>
<dbReference type="GO" id="GO:0032993">
    <property type="term" value="C:protein-DNA complex"/>
    <property type="evidence" value="ECO:0007669"/>
    <property type="project" value="TreeGrafter"/>
</dbReference>
<sequence length="305" mass="34151">MQEDPIKMNLRQVKYFCKVVESGSGNAAAKLLCVAPTAISTQLGLLEEDLGGQLFDRSKRPMQLTSLGQFFYPRAKELLLQAQRLQEESNRVAIGNGGWLGVGFIRSTLFSLLPNVIRHFREAHPDVHLDLVEKLSEYQVESLHQRRIDVGISRFIGEYERHPDMDYRLIFDDPLVAVLPAGHPLAKQSSFSITSFQDLPFILYPKDARSPYGQKLHAYLREKGVNPTVHHEAIEIHTAFALVGAGLGGTLVSRSMTDNNRSDVVFLPVEGIEISTSLVAVTRKGEQNKLLDNFIEILMSRGRQA</sequence>
<dbReference type="PANTHER" id="PTHR30346">
    <property type="entry name" value="TRANSCRIPTIONAL DUAL REGULATOR HCAR-RELATED"/>
    <property type="match status" value="1"/>
</dbReference>
<evidence type="ECO:0000256" key="1">
    <source>
        <dbReference type="ARBA" id="ARBA00009437"/>
    </source>
</evidence>
<dbReference type="Pfam" id="PF00126">
    <property type="entry name" value="HTH_1"/>
    <property type="match status" value="1"/>
</dbReference>
<dbReference type="InterPro" id="IPR036388">
    <property type="entry name" value="WH-like_DNA-bd_sf"/>
</dbReference>
<evidence type="ECO:0000256" key="4">
    <source>
        <dbReference type="ARBA" id="ARBA00023163"/>
    </source>
</evidence>
<comment type="similarity">
    <text evidence="1">Belongs to the LysR transcriptional regulatory family.</text>
</comment>
<dbReference type="CDD" id="cd08414">
    <property type="entry name" value="PBP2_LTTR_aromatics_like"/>
    <property type="match status" value="1"/>
</dbReference>
<keyword evidence="4" id="KW-0804">Transcription</keyword>
<evidence type="ECO:0000259" key="5">
    <source>
        <dbReference type="PROSITE" id="PS50931"/>
    </source>
</evidence>
<dbReference type="STRING" id="658457.SAMN05216601_11321"/>
<dbReference type="AlphaFoldDB" id="A0A1I5QVD7"/>
<evidence type="ECO:0000256" key="3">
    <source>
        <dbReference type="ARBA" id="ARBA00023125"/>
    </source>
</evidence>
<gene>
    <name evidence="6" type="ORF">SAMN05216601_11321</name>
</gene>
<dbReference type="PROSITE" id="PS50931">
    <property type="entry name" value="HTH_LYSR"/>
    <property type="match status" value="1"/>
</dbReference>
<keyword evidence="2" id="KW-0805">Transcription regulation</keyword>
<dbReference type="GO" id="GO:0003700">
    <property type="term" value="F:DNA-binding transcription factor activity"/>
    <property type="evidence" value="ECO:0007669"/>
    <property type="project" value="InterPro"/>
</dbReference>
<dbReference type="InterPro" id="IPR036390">
    <property type="entry name" value="WH_DNA-bd_sf"/>
</dbReference>
<dbReference type="EMBL" id="FOWP01000013">
    <property type="protein sequence ID" value="SFP49816.1"/>
    <property type="molecule type" value="Genomic_DNA"/>
</dbReference>
<dbReference type="SUPFAM" id="SSF53850">
    <property type="entry name" value="Periplasmic binding protein-like II"/>
    <property type="match status" value="1"/>
</dbReference>
<dbReference type="OrthoDB" id="5289754at2"/>
<dbReference type="RefSeq" id="WP_074941096.1">
    <property type="nucleotide sequence ID" value="NZ_FOWP01000013.1"/>
</dbReference>
<reference evidence="6 7" key="1">
    <citation type="submission" date="2016-10" db="EMBL/GenBank/DDBJ databases">
        <authorList>
            <person name="de Groot N.N."/>
        </authorList>
    </citation>
    <scope>NUCLEOTIDE SEQUENCE [LARGE SCALE GENOMIC DNA]</scope>
    <source>
        <strain evidence="6 7">CCUG 59231</strain>
    </source>
</reference>